<dbReference type="InterPro" id="IPR003658">
    <property type="entry name" value="Anti-sigma_ant"/>
</dbReference>
<dbReference type="InterPro" id="IPR002645">
    <property type="entry name" value="STAS_dom"/>
</dbReference>
<evidence type="ECO:0000259" key="4">
    <source>
        <dbReference type="PROSITE" id="PS50801"/>
    </source>
</evidence>
<feature type="region of interest" description="Disordered" evidence="3">
    <location>
        <begin position="113"/>
        <end position="144"/>
    </location>
</feature>
<name>A0ABZ1FSC1_9ACTN</name>
<evidence type="ECO:0000256" key="1">
    <source>
        <dbReference type="ARBA" id="ARBA00009013"/>
    </source>
</evidence>
<reference evidence="5 6" key="1">
    <citation type="submission" date="2022-10" db="EMBL/GenBank/DDBJ databases">
        <title>The complete genomes of actinobacterial strains from the NBC collection.</title>
        <authorList>
            <person name="Joergensen T.S."/>
            <person name="Alvarez Arevalo M."/>
            <person name="Sterndorff E.B."/>
            <person name="Faurdal D."/>
            <person name="Vuksanovic O."/>
            <person name="Mourched A.-S."/>
            <person name="Charusanti P."/>
            <person name="Shaw S."/>
            <person name="Blin K."/>
            <person name="Weber T."/>
        </authorList>
    </citation>
    <scope>NUCLEOTIDE SEQUENCE [LARGE SCALE GENOMIC DNA]</scope>
    <source>
        <strain evidence="5 6">NBC 01774</strain>
    </source>
</reference>
<dbReference type="Proteomes" id="UP001344251">
    <property type="component" value="Chromosome"/>
</dbReference>
<dbReference type="NCBIfam" id="TIGR00377">
    <property type="entry name" value="ant_ant_sig"/>
    <property type="match status" value="1"/>
</dbReference>
<evidence type="ECO:0000313" key="6">
    <source>
        <dbReference type="Proteomes" id="UP001344251"/>
    </source>
</evidence>
<dbReference type="Gene3D" id="3.30.750.24">
    <property type="entry name" value="STAS domain"/>
    <property type="match status" value="1"/>
</dbReference>
<dbReference type="PANTHER" id="PTHR33495:SF2">
    <property type="entry name" value="ANTI-SIGMA FACTOR ANTAGONIST TM_1081-RELATED"/>
    <property type="match status" value="1"/>
</dbReference>
<dbReference type="CDD" id="cd07043">
    <property type="entry name" value="STAS_anti-anti-sigma_factors"/>
    <property type="match status" value="1"/>
</dbReference>
<dbReference type="GeneID" id="97318393"/>
<feature type="compositionally biased region" description="Low complexity" evidence="3">
    <location>
        <begin position="122"/>
        <end position="134"/>
    </location>
</feature>
<evidence type="ECO:0000256" key="2">
    <source>
        <dbReference type="RuleBase" id="RU003749"/>
    </source>
</evidence>
<dbReference type="InterPro" id="IPR036513">
    <property type="entry name" value="STAS_dom_sf"/>
</dbReference>
<comment type="similarity">
    <text evidence="1 2">Belongs to the anti-sigma-factor antagonist family.</text>
</comment>
<proteinExistence type="inferred from homology"/>
<organism evidence="5 6">
    <name type="scientific">Streptomyces decoyicus</name>
    <dbReference type="NCBI Taxonomy" id="249567"/>
    <lineage>
        <taxon>Bacteria</taxon>
        <taxon>Bacillati</taxon>
        <taxon>Actinomycetota</taxon>
        <taxon>Actinomycetes</taxon>
        <taxon>Kitasatosporales</taxon>
        <taxon>Streptomycetaceae</taxon>
        <taxon>Streptomyces</taxon>
    </lineage>
</organism>
<gene>
    <name evidence="5" type="ORF">OG863_35350</name>
</gene>
<accession>A0ABZ1FSC1</accession>
<dbReference type="Pfam" id="PF01740">
    <property type="entry name" value="STAS"/>
    <property type="match status" value="1"/>
</dbReference>
<feature type="domain" description="STAS" evidence="4">
    <location>
        <begin position="19"/>
        <end position="104"/>
    </location>
</feature>
<evidence type="ECO:0000256" key="3">
    <source>
        <dbReference type="SAM" id="MobiDB-lite"/>
    </source>
</evidence>
<keyword evidence="6" id="KW-1185">Reference proteome</keyword>
<dbReference type="PANTHER" id="PTHR33495">
    <property type="entry name" value="ANTI-SIGMA FACTOR ANTAGONIST TM_1081-RELATED-RELATED"/>
    <property type="match status" value="1"/>
</dbReference>
<sequence>MDEGQYYPRLVGPSHAAGGTTVLELRGELDILAVSVLSDRLDEITGTQGVDLVVDVRAVTFIDCAGLSLLSRARYRTRQRGGRLRLTGVSGGGSVARLLRMTGLTGSFDVASDEAGAEDEAGPAGSAEPAGSAGFTDAAGTAVA</sequence>
<dbReference type="RefSeq" id="WP_250050221.1">
    <property type="nucleotide sequence ID" value="NZ_CP108347.1"/>
</dbReference>
<protein>
    <recommendedName>
        <fullName evidence="2">Anti-sigma factor antagonist</fullName>
    </recommendedName>
</protein>
<dbReference type="PROSITE" id="PS50801">
    <property type="entry name" value="STAS"/>
    <property type="match status" value="1"/>
</dbReference>
<dbReference type="SUPFAM" id="SSF52091">
    <property type="entry name" value="SpoIIaa-like"/>
    <property type="match status" value="1"/>
</dbReference>
<dbReference type="EMBL" id="CP109106">
    <property type="protein sequence ID" value="WSB72805.1"/>
    <property type="molecule type" value="Genomic_DNA"/>
</dbReference>
<evidence type="ECO:0000313" key="5">
    <source>
        <dbReference type="EMBL" id="WSB72805.1"/>
    </source>
</evidence>